<dbReference type="OrthoDB" id="415696at2759"/>
<keyword evidence="4" id="KW-1185">Reference proteome</keyword>
<dbReference type="GO" id="GO:0005759">
    <property type="term" value="C:mitochondrial matrix"/>
    <property type="evidence" value="ECO:0007669"/>
    <property type="project" value="TreeGrafter"/>
</dbReference>
<protein>
    <recommendedName>
        <fullName evidence="2">Glutaredoxin domain-containing protein</fullName>
    </recommendedName>
</protein>
<gene>
    <name evidence="3" type="ORF">PHLCEN_2v6000</name>
</gene>
<dbReference type="GO" id="GO:0015036">
    <property type="term" value="F:disulfide oxidoreductase activity"/>
    <property type="evidence" value="ECO:0007669"/>
    <property type="project" value="UniProtKB-ARBA"/>
</dbReference>
<dbReference type="EMBL" id="MLYV02000581">
    <property type="protein sequence ID" value="PSR82567.1"/>
    <property type="molecule type" value="Genomic_DNA"/>
</dbReference>
<dbReference type="SUPFAM" id="SSF52833">
    <property type="entry name" value="Thioredoxin-like"/>
    <property type="match status" value="1"/>
</dbReference>
<reference evidence="3 4" key="1">
    <citation type="submission" date="2018-02" db="EMBL/GenBank/DDBJ databases">
        <title>Genome sequence of the basidiomycete white-rot fungus Phlebia centrifuga.</title>
        <authorList>
            <person name="Granchi Z."/>
            <person name="Peng M."/>
            <person name="de Vries R.P."/>
            <person name="Hilden K."/>
            <person name="Makela M.R."/>
            <person name="Grigoriev I."/>
            <person name="Riley R."/>
        </authorList>
    </citation>
    <scope>NUCLEOTIDE SEQUENCE [LARGE SCALE GENOMIC DNA]</scope>
    <source>
        <strain evidence="3 4">FBCC195</strain>
    </source>
</reference>
<proteinExistence type="predicted"/>
<dbReference type="InterPro" id="IPR004480">
    <property type="entry name" value="Monothiol_GRX-rel"/>
</dbReference>
<name>A0A2R6P0L8_9APHY</name>
<comment type="caution">
    <text evidence="3">The sequence shown here is derived from an EMBL/GenBank/DDBJ whole genome shotgun (WGS) entry which is preliminary data.</text>
</comment>
<feature type="domain" description="Glutaredoxin" evidence="2">
    <location>
        <begin position="48"/>
        <end position="100"/>
    </location>
</feature>
<organism evidence="3 4">
    <name type="scientific">Hermanssonia centrifuga</name>
    <dbReference type="NCBI Taxonomy" id="98765"/>
    <lineage>
        <taxon>Eukaryota</taxon>
        <taxon>Fungi</taxon>
        <taxon>Dikarya</taxon>
        <taxon>Basidiomycota</taxon>
        <taxon>Agaricomycotina</taxon>
        <taxon>Agaricomycetes</taxon>
        <taxon>Polyporales</taxon>
        <taxon>Meruliaceae</taxon>
        <taxon>Hermanssonia</taxon>
    </lineage>
</organism>
<evidence type="ECO:0000259" key="2">
    <source>
        <dbReference type="Pfam" id="PF00462"/>
    </source>
</evidence>
<evidence type="ECO:0000313" key="3">
    <source>
        <dbReference type="EMBL" id="PSR82567.1"/>
    </source>
</evidence>
<dbReference type="STRING" id="98765.A0A2R6P0L8"/>
<dbReference type="Pfam" id="PF00462">
    <property type="entry name" value="Glutaredoxin"/>
    <property type="match status" value="1"/>
</dbReference>
<dbReference type="Proteomes" id="UP000186601">
    <property type="component" value="Unassembled WGS sequence"/>
</dbReference>
<dbReference type="Gene3D" id="3.40.30.10">
    <property type="entry name" value="Glutaredoxin"/>
    <property type="match status" value="1"/>
</dbReference>
<dbReference type="AlphaFoldDB" id="A0A2R6P0L8"/>
<dbReference type="InterPro" id="IPR002109">
    <property type="entry name" value="Glutaredoxin"/>
</dbReference>
<sequence>MFRTAFRASFSPLRAAPTFAPRTFAVARRFITQDARDKIQQAVTSTPVVLFMKGTPQKPECGFSRAAVQVLEMHGVPSEKLKTFNVLEDTELRSSIKEFS</sequence>
<accession>A0A2R6P0L8</accession>
<evidence type="ECO:0000313" key="4">
    <source>
        <dbReference type="Proteomes" id="UP000186601"/>
    </source>
</evidence>
<dbReference type="InterPro" id="IPR036249">
    <property type="entry name" value="Thioredoxin-like_sf"/>
</dbReference>
<dbReference type="PROSITE" id="PS51354">
    <property type="entry name" value="GLUTAREDOXIN_2"/>
    <property type="match status" value="1"/>
</dbReference>
<keyword evidence="1" id="KW-0676">Redox-active center</keyword>
<dbReference type="PANTHER" id="PTHR10293">
    <property type="entry name" value="GLUTAREDOXIN FAMILY MEMBER"/>
    <property type="match status" value="1"/>
</dbReference>
<evidence type="ECO:0000256" key="1">
    <source>
        <dbReference type="ARBA" id="ARBA00023284"/>
    </source>
</evidence>
<dbReference type="PANTHER" id="PTHR10293:SF16">
    <property type="entry name" value="GLUTAREDOXIN-RELATED PROTEIN 5, MITOCHONDRIAL"/>
    <property type="match status" value="1"/>
</dbReference>